<gene>
    <name evidence="1" type="ORF">ASESINO_106</name>
</gene>
<evidence type="ECO:0000313" key="2">
    <source>
        <dbReference type="Proteomes" id="UP000202181"/>
    </source>
</evidence>
<protein>
    <submittedName>
        <fullName evidence="1">Uncharacterized protein</fullName>
    </submittedName>
</protein>
<sequence length="130" mass="14400">MRIVLVVLVALLSVCTSAKAFVPADIQQYKPAIPGEKPIVFKADDNPTVVTRNEEWAVINYGKSDLCPAGGFYLVNLKRSTYQFVDAGTCSARTRVAIEVAPHKNKNINIQLLTFYVGNDIATRYPLYGY</sequence>
<dbReference type="GeneID" id="29057056"/>
<name>A0A1B2IA21_9CAUD</name>
<dbReference type="RefSeq" id="YP_009290724.1">
    <property type="nucleotide sequence ID" value="NC_031107.2"/>
</dbReference>
<keyword evidence="2" id="KW-1185">Reference proteome</keyword>
<organism evidence="1 2">
    <name type="scientific">Erwinia phage vB_EamM_Asesino</name>
    <dbReference type="NCBI Taxonomy" id="1883370"/>
    <lineage>
        <taxon>Viruses</taxon>
        <taxon>Duplodnaviria</taxon>
        <taxon>Heunggongvirae</taxon>
        <taxon>Uroviricota</taxon>
        <taxon>Caudoviricetes</taxon>
        <taxon>Chimalliviridae</taxon>
        <taxon>Erskinevirus</taxon>
        <taxon>Erskinevirus asesino</taxon>
    </lineage>
</organism>
<dbReference type="Proteomes" id="UP000202181">
    <property type="component" value="Segment"/>
</dbReference>
<accession>A0A1B2IA21</accession>
<dbReference type="OrthoDB" id="20533at10239"/>
<dbReference type="EMBL" id="KX397364">
    <property type="protein sequence ID" value="ANZ48119.1"/>
    <property type="molecule type" value="Genomic_DNA"/>
</dbReference>
<reference evidence="1" key="1">
    <citation type="submission" date="2016-06" db="EMBL/GenBank/DDBJ databases">
        <authorList>
            <person name="Berg J.A."/>
            <person name="Hyde J.R."/>
            <person name="Breakwell D.P."/>
            <person name="Hope S."/>
            <person name="Grose J.H."/>
        </authorList>
    </citation>
    <scope>NUCLEOTIDE SEQUENCE [LARGE SCALE GENOMIC DNA]</scope>
</reference>
<evidence type="ECO:0000313" key="1">
    <source>
        <dbReference type="EMBL" id="ANZ48119.1"/>
    </source>
</evidence>
<dbReference type="KEGG" id="vg:29057056"/>
<proteinExistence type="predicted"/>